<evidence type="ECO:0000256" key="1">
    <source>
        <dbReference type="SAM" id="Phobius"/>
    </source>
</evidence>
<keyword evidence="1" id="KW-0812">Transmembrane</keyword>
<keyword evidence="1" id="KW-0472">Membrane</keyword>
<comment type="caution">
    <text evidence="2">The sequence shown here is derived from an EMBL/GenBank/DDBJ whole genome shotgun (WGS) entry which is preliminary data.</text>
</comment>
<dbReference type="Proteomes" id="UP000658656">
    <property type="component" value="Unassembled WGS sequence"/>
</dbReference>
<proteinExistence type="predicted"/>
<reference evidence="2" key="2">
    <citation type="submission" date="2020-09" db="EMBL/GenBank/DDBJ databases">
        <authorList>
            <person name="Sun Q."/>
            <person name="Zhou Y."/>
        </authorList>
    </citation>
    <scope>NUCLEOTIDE SEQUENCE</scope>
    <source>
        <strain evidence="2">CGMCC 4.7679</strain>
    </source>
</reference>
<gene>
    <name evidence="2" type="ORF">GCM10017566_22020</name>
</gene>
<name>A0A8H9IQW3_9PSEU</name>
<evidence type="ECO:0000313" key="2">
    <source>
        <dbReference type="EMBL" id="GHF48294.1"/>
    </source>
</evidence>
<organism evidence="2 3">
    <name type="scientific">Amycolatopsis bartoniae</name>
    <dbReference type="NCBI Taxonomy" id="941986"/>
    <lineage>
        <taxon>Bacteria</taxon>
        <taxon>Bacillati</taxon>
        <taxon>Actinomycetota</taxon>
        <taxon>Actinomycetes</taxon>
        <taxon>Pseudonocardiales</taxon>
        <taxon>Pseudonocardiaceae</taxon>
        <taxon>Amycolatopsis</taxon>
    </lineage>
</organism>
<dbReference type="RefSeq" id="WP_145938580.1">
    <property type="nucleotide sequence ID" value="NZ_BNAV01000002.1"/>
</dbReference>
<evidence type="ECO:0000313" key="3">
    <source>
        <dbReference type="Proteomes" id="UP000658656"/>
    </source>
</evidence>
<feature type="transmembrane region" description="Helical" evidence="1">
    <location>
        <begin position="23"/>
        <end position="44"/>
    </location>
</feature>
<accession>A0A8H9IQW3</accession>
<dbReference type="EMBL" id="BNAV01000002">
    <property type="protein sequence ID" value="GHF48294.1"/>
    <property type="molecule type" value="Genomic_DNA"/>
</dbReference>
<dbReference type="OrthoDB" id="3629087at2"/>
<dbReference type="AlphaFoldDB" id="A0A8H9IQW3"/>
<reference evidence="2" key="1">
    <citation type="journal article" date="2014" name="Int. J. Syst. Evol. Microbiol.">
        <title>Complete genome sequence of Corynebacterium casei LMG S-19264T (=DSM 44701T), isolated from a smear-ripened cheese.</title>
        <authorList>
            <consortium name="US DOE Joint Genome Institute (JGI-PGF)"/>
            <person name="Walter F."/>
            <person name="Albersmeier A."/>
            <person name="Kalinowski J."/>
            <person name="Ruckert C."/>
        </authorList>
    </citation>
    <scope>NUCLEOTIDE SEQUENCE</scope>
    <source>
        <strain evidence="2">CGMCC 4.7679</strain>
    </source>
</reference>
<sequence length="127" mass="13964">MPLKSVVSERCRAFLAAGEEIRYLFPAMSLMISGMQLAAGYLVVVTERRVVVLACSRWRRNAPQSVWADHPRGTRLGPVEVHPSLGPTVRIGDLTLEVDEEYVPVIRAADLELDGGRGSPEDPLPDL</sequence>
<keyword evidence="1" id="KW-1133">Transmembrane helix</keyword>
<protein>
    <submittedName>
        <fullName evidence="2">Uncharacterized protein</fullName>
    </submittedName>
</protein>
<keyword evidence="3" id="KW-1185">Reference proteome</keyword>